<organism evidence="2 3">
    <name type="scientific">Lactobacillus gasseri (strain ATCC 33323 / DSM 20243 / BCRC 14619 / CIP 102991 / JCM 1131 / KCTC 3163 / NCIMB 11718 / NCTC 13722 / AM63)</name>
    <dbReference type="NCBI Taxonomy" id="324831"/>
    <lineage>
        <taxon>Bacteria</taxon>
        <taxon>Bacillati</taxon>
        <taxon>Bacillota</taxon>
        <taxon>Bacilli</taxon>
        <taxon>Lactobacillales</taxon>
        <taxon>Lactobacillaceae</taxon>
        <taxon>Lactobacillus</taxon>
    </lineage>
</organism>
<dbReference type="Proteomes" id="UP000000664">
    <property type="component" value="Chromosome"/>
</dbReference>
<evidence type="ECO:0000313" key="2">
    <source>
        <dbReference type="EMBL" id="ABJ60932.1"/>
    </source>
</evidence>
<dbReference type="AlphaFoldDB" id="A0A805YVI3"/>
<dbReference type="EMBL" id="CP000413">
    <property type="protein sequence ID" value="ABJ60932.1"/>
    <property type="molecule type" value="Genomic_DNA"/>
</dbReference>
<feature type="transmembrane region" description="Helical" evidence="1">
    <location>
        <begin position="126"/>
        <end position="142"/>
    </location>
</feature>
<keyword evidence="1" id="KW-0812">Transmembrane</keyword>
<feature type="transmembrane region" description="Helical" evidence="1">
    <location>
        <begin position="78"/>
        <end position="95"/>
    </location>
</feature>
<keyword evidence="1" id="KW-0472">Membrane</keyword>
<reference evidence="2 3" key="1">
    <citation type="journal article" date="2006" name="Proc. Natl. Acad. Sci. U.S.A.">
        <title>Comparative genomics of the lactic acid bacteria.</title>
        <authorList>
            <person name="Makarova K."/>
            <person name="Slesarev A."/>
            <person name="Wolf Y."/>
            <person name="Sorokin A."/>
            <person name="Mirkin B."/>
            <person name="Koonin E."/>
            <person name="Pavlov A."/>
            <person name="Pavlova N."/>
            <person name="Karamychev V."/>
            <person name="Polouchine N."/>
            <person name="Shakhova V."/>
            <person name="Grigoriev I."/>
            <person name="Lou Y."/>
            <person name="Rohksar D."/>
            <person name="Lucas S."/>
            <person name="Huang K."/>
            <person name="Goodstein D.M."/>
            <person name="Hawkins T."/>
            <person name="Plengvidhya V."/>
            <person name="Welker D."/>
            <person name="Hughes J."/>
            <person name="Goh Y."/>
            <person name="Benson A."/>
            <person name="Baldwin K."/>
            <person name="Lee J.H."/>
            <person name="Diaz-Muniz I."/>
            <person name="Dosti B."/>
            <person name="Smeianov V."/>
            <person name="Wechter W."/>
            <person name="Barabote R."/>
            <person name="Lorca G."/>
            <person name="Altermann E."/>
            <person name="Barrangou R."/>
            <person name="Ganesan B."/>
            <person name="Xie Y."/>
            <person name="Rawsthorne H."/>
            <person name="Tamir D."/>
            <person name="Parker C."/>
            <person name="Breidt F."/>
            <person name="Broadbent J."/>
            <person name="Hutkins R."/>
            <person name="O'Sullivan D."/>
            <person name="Steele J."/>
            <person name="Unlu G."/>
            <person name="Saier M."/>
            <person name="Klaenhammer T."/>
            <person name="Richardson P."/>
            <person name="Kozyavkin S."/>
            <person name="Weimer B."/>
            <person name="Mills D."/>
        </authorList>
    </citation>
    <scope>NUCLEOTIDE SEQUENCE [LARGE SCALE GENOMIC DNA]</scope>
    <source>
        <strain evidence="3">ATCC 33323 / DSM 20243 / BCRC 14619 / CIP 102991 / JCM 1131 / KCTC 3163 / NCIMB 11718 / NCTC 13722 / AM63</strain>
    </source>
</reference>
<evidence type="ECO:0000256" key="1">
    <source>
        <dbReference type="SAM" id="Phobius"/>
    </source>
</evidence>
<feature type="transmembrane region" description="Helical" evidence="1">
    <location>
        <begin position="102"/>
        <end position="120"/>
    </location>
</feature>
<proteinExistence type="predicted"/>
<protein>
    <submittedName>
        <fullName evidence="2">Predicted membrane protein</fullName>
    </submittedName>
</protein>
<dbReference type="PANTHER" id="PTHR38446">
    <property type="entry name" value="BLL0914 PROTEIN"/>
    <property type="match status" value="1"/>
</dbReference>
<keyword evidence="1" id="KW-1133">Transmembrane helix</keyword>
<evidence type="ECO:0000313" key="3">
    <source>
        <dbReference type="Proteomes" id="UP000000664"/>
    </source>
</evidence>
<dbReference type="KEGG" id="lga:LGAS_1637"/>
<accession>A0A805YVI3</accession>
<dbReference type="PANTHER" id="PTHR38446:SF1">
    <property type="entry name" value="BLL0914 PROTEIN"/>
    <property type="match status" value="1"/>
</dbReference>
<dbReference type="Pfam" id="PF06993">
    <property type="entry name" value="DUF1304"/>
    <property type="match status" value="1"/>
</dbReference>
<sequence>MLYLLLISKIYLNRISKGEYKMILRNIGVILTILVGIEHIGIMWLEIFGKPELQAKSFDMDINFVKQSAAKTALANQGIYNGMLGLLILIVFFFFRLPTLVTVWQLLLAFVVVVAIFGGFTASKKIFVVQMLPALIAFILLSF</sequence>
<gene>
    <name evidence="2" type="ordered locus">LGAS_1637</name>
</gene>
<feature type="transmembrane region" description="Helical" evidence="1">
    <location>
        <begin position="23"/>
        <end position="45"/>
    </location>
</feature>
<name>A0A805YVI3_LACGA</name>
<dbReference type="InterPro" id="IPR009732">
    <property type="entry name" value="DUF1304"/>
</dbReference>